<feature type="domain" description="Tectonic-1-3 N-terminal" evidence="11">
    <location>
        <begin position="279"/>
        <end position="371"/>
    </location>
</feature>
<evidence type="ECO:0000256" key="7">
    <source>
        <dbReference type="ARBA" id="ARBA00023212"/>
    </source>
</evidence>
<keyword evidence="7" id="KW-0206">Cytoskeleton</keyword>
<sequence>MMAELHLVGTIASARNFQQPRLFCKWSFSTGSGWKIINGNGEGQTQECCDPFSNQPVWDHPVDLHFATQTLQGSPKILLQVFCRDNFNRILFVSYGVCSIPLKPGFHSIDCHTWKPIGNWQDRLKDKFLGTTLQLKSPDILVNADDRFELLTESMGTVQIDLYVLKVSTMSTIKSVTLIFLQLILLFLFTFGQEVQDSNDSCQNNTLCENSTVSGNKDEDYDINDVNIRELAGGIFKSSDSTKTTTTSTESSVNKEVDLELNLDLSKIQKVLGERSKNKFCSCDLTTSVCDINCCCDLDCTEYHFKVFSHCIDREIDKEKDNWYCHEKPFFRHNDTRFILEKIVDSLFCVASDNLPPVYSATSHLQIEDEKSFKKVINNNKPSKFKWILEQKKLIVPEFNISNSYRHGDILWKINKNSLQPLELPQTGFGKACDFKKTVKFLEDWKDSCHQNNLNNKNVFLFPTNFSNFTIVALPLKFNSQFLLQNCPNSICRAINVSYCSDSWTLCKKNITVQSYCTEKSVCYNIVKKMRYMIYHNGSEGIQNIEVQIQLANISDSFKQEFEILHKWIGLNQSLVFERSGNPGYIAGKPILIGTQTVNKTGDVEVKYVIFNKTHQHLTLPMADRTGICSEVESYPVKFLEDLKLKCSIVVKSNNFSTSACIKLQNRTFESIVNFMMFKNFEKVNFERQFVSKSGNISDNGTESWAKIFFEKIPQNVITAQITENEIQCSGLVTSVVFDIVHSLISKPGTNKNHVILGVGITFSQEVDLKWPKCTGKNCQDVLQLDLVSYVAFHDVSRPTRYHIAGGPNLDISLPYDFFYPFLSHSKSIAPILNCITIHHTFIMTFIILSV</sequence>
<evidence type="ECO:0000256" key="6">
    <source>
        <dbReference type="ARBA" id="ARBA00023180"/>
    </source>
</evidence>
<keyword evidence="5" id="KW-0970">Cilium biogenesis/degradation</keyword>
<organism evidence="12 13">
    <name type="scientific">Trichomalopsis sarcophagae</name>
    <dbReference type="NCBI Taxonomy" id="543379"/>
    <lineage>
        <taxon>Eukaryota</taxon>
        <taxon>Metazoa</taxon>
        <taxon>Ecdysozoa</taxon>
        <taxon>Arthropoda</taxon>
        <taxon>Hexapoda</taxon>
        <taxon>Insecta</taxon>
        <taxon>Pterygota</taxon>
        <taxon>Neoptera</taxon>
        <taxon>Endopterygota</taxon>
        <taxon>Hymenoptera</taxon>
        <taxon>Apocrita</taxon>
        <taxon>Proctotrupomorpha</taxon>
        <taxon>Chalcidoidea</taxon>
        <taxon>Pteromalidae</taxon>
        <taxon>Pteromalinae</taxon>
        <taxon>Trichomalopsis</taxon>
    </lineage>
</organism>
<dbReference type="InterPro" id="IPR040354">
    <property type="entry name" value="TCTN1-3"/>
</dbReference>
<comment type="subcellular location">
    <subcellularLocation>
        <location evidence="1">Cytoplasm</location>
        <location evidence="1">Cytoskeleton</location>
        <location evidence="1">Cilium basal body</location>
    </subcellularLocation>
</comment>
<dbReference type="EMBL" id="NNAY01000599">
    <property type="protein sequence ID" value="OXU27470.1"/>
    <property type="molecule type" value="Genomic_DNA"/>
</dbReference>
<name>A0A232FAG3_9HYME</name>
<dbReference type="InterPro" id="IPR011677">
    <property type="entry name" value="TCTN1-3_dom"/>
</dbReference>
<feature type="domain" description="Tectonic-1-3" evidence="10">
    <location>
        <begin position="580"/>
        <end position="706"/>
    </location>
</feature>
<gene>
    <name evidence="12" type="ORF">TSAR_011208</name>
</gene>
<feature type="transmembrane region" description="Helical" evidence="9">
    <location>
        <begin position="829"/>
        <end position="849"/>
    </location>
</feature>
<proteinExistence type="inferred from homology"/>
<evidence type="ECO:0000259" key="11">
    <source>
        <dbReference type="Pfam" id="PF25752"/>
    </source>
</evidence>
<evidence type="ECO:0000256" key="4">
    <source>
        <dbReference type="ARBA" id="ARBA00022729"/>
    </source>
</evidence>
<evidence type="ECO:0008006" key="14">
    <source>
        <dbReference type="Google" id="ProtNLM"/>
    </source>
</evidence>
<dbReference type="PROSITE" id="PS51381">
    <property type="entry name" value="C2_B9"/>
    <property type="match status" value="1"/>
</dbReference>
<evidence type="ECO:0000313" key="13">
    <source>
        <dbReference type="Proteomes" id="UP000215335"/>
    </source>
</evidence>
<comment type="similarity">
    <text evidence="2">Belongs to the tectonic family.</text>
</comment>
<protein>
    <recommendedName>
        <fullName evidence="14">Tectonic domain-containing protein</fullName>
    </recommendedName>
</protein>
<dbReference type="AlphaFoldDB" id="A0A232FAG3"/>
<keyword evidence="9" id="KW-0472">Membrane</keyword>
<evidence type="ECO:0000256" key="8">
    <source>
        <dbReference type="ARBA" id="ARBA00023273"/>
    </source>
</evidence>
<keyword evidence="9" id="KW-1133">Transmembrane helix</keyword>
<dbReference type="InterPro" id="IPR057724">
    <property type="entry name" value="TCTN1-3_N"/>
</dbReference>
<evidence type="ECO:0000259" key="10">
    <source>
        <dbReference type="Pfam" id="PF07773"/>
    </source>
</evidence>
<evidence type="ECO:0000256" key="1">
    <source>
        <dbReference type="ARBA" id="ARBA00004120"/>
    </source>
</evidence>
<keyword evidence="8" id="KW-0966">Cell projection</keyword>
<dbReference type="Pfam" id="PF07773">
    <property type="entry name" value="TCTN_DUF1619"/>
    <property type="match status" value="1"/>
</dbReference>
<evidence type="ECO:0000256" key="3">
    <source>
        <dbReference type="ARBA" id="ARBA00022490"/>
    </source>
</evidence>
<dbReference type="PANTHER" id="PTHR14611:SF2">
    <property type="entry name" value="TECTONIC"/>
    <property type="match status" value="1"/>
</dbReference>
<comment type="caution">
    <text evidence="12">The sequence shown here is derived from an EMBL/GenBank/DDBJ whole genome shotgun (WGS) entry which is preliminary data.</text>
</comment>
<dbReference type="Proteomes" id="UP000215335">
    <property type="component" value="Unassembled WGS sequence"/>
</dbReference>
<evidence type="ECO:0000256" key="5">
    <source>
        <dbReference type="ARBA" id="ARBA00022794"/>
    </source>
</evidence>
<keyword evidence="9" id="KW-0812">Transmembrane</keyword>
<keyword evidence="4" id="KW-0732">Signal</keyword>
<reference evidence="12 13" key="1">
    <citation type="journal article" date="2017" name="Curr. Biol.">
        <title>The Evolution of Venom by Co-option of Single-Copy Genes.</title>
        <authorList>
            <person name="Martinson E.O."/>
            <person name="Mrinalini"/>
            <person name="Kelkar Y.D."/>
            <person name="Chang C.H."/>
            <person name="Werren J.H."/>
        </authorList>
    </citation>
    <scope>NUCLEOTIDE SEQUENCE [LARGE SCALE GENOMIC DNA]</scope>
    <source>
        <strain evidence="12 13">Alberta</strain>
        <tissue evidence="12">Whole body</tissue>
    </source>
</reference>
<keyword evidence="6" id="KW-0325">Glycoprotein</keyword>
<dbReference type="Pfam" id="PF07162">
    <property type="entry name" value="B9-C2"/>
    <property type="match status" value="1"/>
</dbReference>
<dbReference type="InterPro" id="IPR010796">
    <property type="entry name" value="C2_B9-type_dom"/>
</dbReference>
<dbReference type="GO" id="GO:0035869">
    <property type="term" value="C:ciliary transition zone"/>
    <property type="evidence" value="ECO:0007669"/>
    <property type="project" value="TreeGrafter"/>
</dbReference>
<evidence type="ECO:0000313" key="12">
    <source>
        <dbReference type="EMBL" id="OXU27470.1"/>
    </source>
</evidence>
<dbReference type="STRING" id="543379.A0A232FAG3"/>
<dbReference type="PANTHER" id="PTHR14611">
    <property type="entry name" value="TECTONIC FAMILY MEMBER"/>
    <property type="match status" value="1"/>
</dbReference>
<dbReference type="GO" id="GO:0060271">
    <property type="term" value="P:cilium assembly"/>
    <property type="evidence" value="ECO:0007669"/>
    <property type="project" value="TreeGrafter"/>
</dbReference>
<keyword evidence="3" id="KW-0963">Cytoplasm</keyword>
<evidence type="ECO:0000256" key="9">
    <source>
        <dbReference type="SAM" id="Phobius"/>
    </source>
</evidence>
<accession>A0A232FAG3</accession>
<evidence type="ECO:0000256" key="2">
    <source>
        <dbReference type="ARBA" id="ARBA00007633"/>
    </source>
</evidence>
<dbReference type="Pfam" id="PF25752">
    <property type="entry name" value="DUF1619_N"/>
    <property type="match status" value="1"/>
</dbReference>
<keyword evidence="13" id="KW-1185">Reference proteome</keyword>
<dbReference type="OrthoDB" id="184109at2759"/>